<feature type="transmembrane region" description="Helical" evidence="5">
    <location>
        <begin position="224"/>
        <end position="242"/>
    </location>
</feature>
<feature type="transmembrane region" description="Helical" evidence="5">
    <location>
        <begin position="23"/>
        <end position="45"/>
    </location>
</feature>
<evidence type="ECO:0000313" key="8">
    <source>
        <dbReference type="Proteomes" id="UP000664801"/>
    </source>
</evidence>
<dbReference type="InterPro" id="IPR013525">
    <property type="entry name" value="ABC2_TM"/>
</dbReference>
<name>A0ABS3GBD8_9STRE</name>
<evidence type="ECO:0000259" key="6">
    <source>
        <dbReference type="Pfam" id="PF01061"/>
    </source>
</evidence>
<evidence type="ECO:0000256" key="5">
    <source>
        <dbReference type="SAM" id="Phobius"/>
    </source>
</evidence>
<evidence type="ECO:0000256" key="4">
    <source>
        <dbReference type="ARBA" id="ARBA00023136"/>
    </source>
</evidence>
<keyword evidence="3 5" id="KW-1133">Transmembrane helix</keyword>
<evidence type="ECO:0000313" key="7">
    <source>
        <dbReference type="EMBL" id="MBO0363969.1"/>
    </source>
</evidence>
<dbReference type="RefSeq" id="WP_207047714.1">
    <property type="nucleotide sequence ID" value="NZ_JAFINR010000002.1"/>
</dbReference>
<keyword evidence="8" id="KW-1185">Reference proteome</keyword>
<feature type="transmembrane region" description="Helical" evidence="5">
    <location>
        <begin position="57"/>
        <end position="80"/>
    </location>
</feature>
<dbReference type="PANTHER" id="PTHR43229">
    <property type="entry name" value="NODULATION PROTEIN J"/>
    <property type="match status" value="1"/>
</dbReference>
<comment type="subcellular location">
    <subcellularLocation>
        <location evidence="1">Membrane</location>
        <topology evidence="1">Multi-pass membrane protein</topology>
    </subcellularLocation>
</comment>
<dbReference type="Pfam" id="PF01061">
    <property type="entry name" value="ABC2_membrane"/>
    <property type="match status" value="1"/>
</dbReference>
<sequence length="246" mass="27720">MRAKKIINQTIGLIKWSLLRHKIYIPIFVIVQVILSLAVIYGFSFVTNSVDSLSKSYLYTGAITINIIAVTCVLSPQIVSESKQNGIFSYQKTLDISRVQIILADLIIWGLLALPGFIVSTFLGAFNFMISIKITLLGILSLLFVIISLTLLGFAIAYVLPENIMALITQLIMIGGLLFSPIIYPSERLPIWTGKIYNNLPFVPVSNIIRYNFFRIENFSSRDYLVVLIWGISSFLVSIYILSRRK</sequence>
<comment type="caution">
    <text evidence="7">The sequence shown here is derived from an EMBL/GenBank/DDBJ whole genome shotgun (WGS) entry which is preliminary data.</text>
</comment>
<evidence type="ECO:0000256" key="3">
    <source>
        <dbReference type="ARBA" id="ARBA00022989"/>
    </source>
</evidence>
<feature type="transmembrane region" description="Helical" evidence="5">
    <location>
        <begin position="167"/>
        <end position="184"/>
    </location>
</feature>
<evidence type="ECO:0000256" key="2">
    <source>
        <dbReference type="ARBA" id="ARBA00022692"/>
    </source>
</evidence>
<evidence type="ECO:0000256" key="1">
    <source>
        <dbReference type="ARBA" id="ARBA00004141"/>
    </source>
</evidence>
<dbReference type="EMBL" id="JAFINR010000002">
    <property type="protein sequence ID" value="MBO0363969.1"/>
    <property type="molecule type" value="Genomic_DNA"/>
</dbReference>
<feature type="transmembrane region" description="Helical" evidence="5">
    <location>
        <begin position="101"/>
        <end position="130"/>
    </location>
</feature>
<protein>
    <submittedName>
        <fullName evidence="7">ABC transporter permease</fullName>
    </submittedName>
</protein>
<proteinExistence type="predicted"/>
<keyword evidence="2 5" id="KW-0812">Transmembrane</keyword>
<feature type="transmembrane region" description="Helical" evidence="5">
    <location>
        <begin position="136"/>
        <end position="160"/>
    </location>
</feature>
<organism evidence="7 8">
    <name type="scientific">Streptococcus vaginalis</name>
    <dbReference type="NCBI Taxonomy" id="2748301"/>
    <lineage>
        <taxon>Bacteria</taxon>
        <taxon>Bacillati</taxon>
        <taxon>Bacillota</taxon>
        <taxon>Bacilli</taxon>
        <taxon>Lactobacillales</taxon>
        <taxon>Streptococcaceae</taxon>
        <taxon>Streptococcus</taxon>
    </lineage>
</organism>
<reference evidence="8" key="1">
    <citation type="submission" date="2023-07" db="EMBL/GenBank/DDBJ databases">
        <title>Streptococcus vaginalis sp. nov., a novel bacterial species isolated from vaginal swabs of a pregnant woman with diabetes.</title>
        <authorList>
            <person name="Chen Y.-S."/>
        </authorList>
    </citation>
    <scope>NUCLEOTIDE SEQUENCE [LARGE SCALE GENOMIC DNA]</scope>
    <source>
        <strain evidence="8">P1L01</strain>
    </source>
</reference>
<accession>A0ABS3GBD8</accession>
<dbReference type="PANTHER" id="PTHR43229:SF2">
    <property type="entry name" value="NODULATION PROTEIN J"/>
    <property type="match status" value="1"/>
</dbReference>
<gene>
    <name evidence="7" type="ORF">JR342_02290</name>
</gene>
<dbReference type="InterPro" id="IPR051784">
    <property type="entry name" value="Nod_factor_ABC_transporter"/>
</dbReference>
<dbReference type="Proteomes" id="UP000664801">
    <property type="component" value="Unassembled WGS sequence"/>
</dbReference>
<keyword evidence="4 5" id="KW-0472">Membrane</keyword>
<feature type="domain" description="ABC-2 type transporter transmembrane" evidence="6">
    <location>
        <begin position="18"/>
        <end position="214"/>
    </location>
</feature>